<evidence type="ECO:0000313" key="3">
    <source>
        <dbReference type="Proteomes" id="UP001177023"/>
    </source>
</evidence>
<dbReference type="EMBL" id="CATQJA010002664">
    <property type="protein sequence ID" value="CAJ0582392.1"/>
    <property type="molecule type" value="Genomic_DNA"/>
</dbReference>
<proteinExistence type="predicted"/>
<feature type="signal peptide" evidence="1">
    <location>
        <begin position="1"/>
        <end position="16"/>
    </location>
</feature>
<name>A0AA36GBD6_9BILA</name>
<keyword evidence="3" id="KW-1185">Reference proteome</keyword>
<feature type="non-terminal residue" evidence="2">
    <location>
        <position position="1"/>
    </location>
</feature>
<dbReference type="Proteomes" id="UP001177023">
    <property type="component" value="Unassembled WGS sequence"/>
</dbReference>
<accession>A0AA36GBD6</accession>
<keyword evidence="1" id="KW-0732">Signal</keyword>
<organism evidence="2 3">
    <name type="scientific">Mesorhabditis spiculigera</name>
    <dbReference type="NCBI Taxonomy" id="96644"/>
    <lineage>
        <taxon>Eukaryota</taxon>
        <taxon>Metazoa</taxon>
        <taxon>Ecdysozoa</taxon>
        <taxon>Nematoda</taxon>
        <taxon>Chromadorea</taxon>
        <taxon>Rhabditida</taxon>
        <taxon>Rhabditina</taxon>
        <taxon>Rhabditomorpha</taxon>
        <taxon>Rhabditoidea</taxon>
        <taxon>Rhabditidae</taxon>
        <taxon>Mesorhabditinae</taxon>
        <taxon>Mesorhabditis</taxon>
    </lineage>
</organism>
<comment type="caution">
    <text evidence="2">The sequence shown here is derived from an EMBL/GenBank/DDBJ whole genome shotgun (WGS) entry which is preliminary data.</text>
</comment>
<feature type="chain" id="PRO_5041332876" description="Saposin B-type domain-containing protein" evidence="1">
    <location>
        <begin position="17"/>
        <end position="117"/>
    </location>
</feature>
<protein>
    <recommendedName>
        <fullName evidence="4">Saposin B-type domain-containing protein</fullName>
    </recommendedName>
</protein>
<evidence type="ECO:0008006" key="4">
    <source>
        <dbReference type="Google" id="ProtNLM"/>
    </source>
</evidence>
<reference evidence="2" key="1">
    <citation type="submission" date="2023-06" db="EMBL/GenBank/DDBJ databases">
        <authorList>
            <person name="Delattre M."/>
        </authorList>
    </citation>
    <scope>NUCLEOTIDE SEQUENCE</scope>
    <source>
        <strain evidence="2">AF72</strain>
    </source>
</reference>
<evidence type="ECO:0000313" key="2">
    <source>
        <dbReference type="EMBL" id="CAJ0582392.1"/>
    </source>
</evidence>
<gene>
    <name evidence="2" type="ORF">MSPICULIGERA_LOCUS20525</name>
</gene>
<sequence length="117" mass="13162">MRLLCLLLLVPAIVFADTAVNCGDCLKVLGRFRPTVADVKTLDLRTTRKWFMANCQVGSLVEEAHEGLPHMEEDYCALMFEQNKLTIELAMKTMIAGKTDEEICEKVRCVSGPSLRR</sequence>
<evidence type="ECO:0000256" key="1">
    <source>
        <dbReference type="SAM" id="SignalP"/>
    </source>
</evidence>
<dbReference type="AlphaFoldDB" id="A0AA36GBD6"/>